<dbReference type="EMBL" id="LAZR01039744">
    <property type="protein sequence ID" value="KKL16241.1"/>
    <property type="molecule type" value="Genomic_DNA"/>
</dbReference>
<name>A0A0F9DER6_9ZZZZ</name>
<sequence length="62" mass="7053">YKTGPIIKFRMVKSFKFLMMPLLNIANAPAGFPLNGSVKLDVFIKESPIKFMYLVSLLGRFL</sequence>
<dbReference type="AlphaFoldDB" id="A0A0F9DER6"/>
<reference evidence="1" key="1">
    <citation type="journal article" date="2015" name="Nature">
        <title>Complex archaea that bridge the gap between prokaryotes and eukaryotes.</title>
        <authorList>
            <person name="Spang A."/>
            <person name="Saw J.H."/>
            <person name="Jorgensen S.L."/>
            <person name="Zaremba-Niedzwiedzka K."/>
            <person name="Martijn J."/>
            <person name="Lind A.E."/>
            <person name="van Eijk R."/>
            <person name="Schleper C."/>
            <person name="Guy L."/>
            <person name="Ettema T.J."/>
        </authorList>
    </citation>
    <scope>NUCLEOTIDE SEQUENCE</scope>
</reference>
<comment type="caution">
    <text evidence="1">The sequence shown here is derived from an EMBL/GenBank/DDBJ whole genome shotgun (WGS) entry which is preliminary data.</text>
</comment>
<evidence type="ECO:0000313" key="1">
    <source>
        <dbReference type="EMBL" id="KKL16241.1"/>
    </source>
</evidence>
<accession>A0A0F9DER6</accession>
<feature type="non-terminal residue" evidence="1">
    <location>
        <position position="1"/>
    </location>
</feature>
<protein>
    <submittedName>
        <fullName evidence="1">Uncharacterized protein</fullName>
    </submittedName>
</protein>
<proteinExistence type="predicted"/>
<organism evidence="1">
    <name type="scientific">marine sediment metagenome</name>
    <dbReference type="NCBI Taxonomy" id="412755"/>
    <lineage>
        <taxon>unclassified sequences</taxon>
        <taxon>metagenomes</taxon>
        <taxon>ecological metagenomes</taxon>
    </lineage>
</organism>
<gene>
    <name evidence="1" type="ORF">LCGC14_2497550</name>
</gene>